<dbReference type="Proteomes" id="UP000278807">
    <property type="component" value="Unassembled WGS sequence"/>
</dbReference>
<dbReference type="AlphaFoldDB" id="A0A0R3TYJ4"/>
<feature type="signal peptide" evidence="2">
    <location>
        <begin position="1"/>
        <end position="19"/>
    </location>
</feature>
<evidence type="ECO:0000313" key="4">
    <source>
        <dbReference type="Proteomes" id="UP000278807"/>
    </source>
</evidence>
<dbReference type="OrthoDB" id="10528055at2759"/>
<reference evidence="5" key="1">
    <citation type="submission" date="2017-02" db="UniProtKB">
        <authorList>
            <consortium name="WormBaseParasite"/>
        </authorList>
    </citation>
    <scope>IDENTIFICATION</scope>
</reference>
<keyword evidence="4" id="KW-1185">Reference proteome</keyword>
<evidence type="ECO:0000313" key="3">
    <source>
        <dbReference type="EMBL" id="VDO14452.1"/>
    </source>
</evidence>
<dbReference type="EMBL" id="UZAE01014790">
    <property type="protein sequence ID" value="VDO14452.1"/>
    <property type="molecule type" value="Genomic_DNA"/>
</dbReference>
<sequence length="149" mass="16577">MKIGFVFFLCALTGLIAEARRVENLPQFSESLFEPSEPAVKQEPVEENVTLEEADGHISTAEFEESTTESSFYSSETSTPLESQIDMNSAISSSATISTMEPMITLAYTDDFHPDPFLAAAIKAAESPIYQRIREPPSEGYNYDFLQEM</sequence>
<dbReference type="WBParaSite" id="HNAJ_0001294301-mRNA-1">
    <property type="protein sequence ID" value="HNAJ_0001294301-mRNA-1"/>
    <property type="gene ID" value="HNAJ_0001294301"/>
</dbReference>
<name>A0A0R3TYJ4_RODNA</name>
<evidence type="ECO:0000256" key="2">
    <source>
        <dbReference type="SAM" id="SignalP"/>
    </source>
</evidence>
<reference evidence="3 4" key="2">
    <citation type="submission" date="2018-11" db="EMBL/GenBank/DDBJ databases">
        <authorList>
            <consortium name="Pathogen Informatics"/>
        </authorList>
    </citation>
    <scope>NUCLEOTIDE SEQUENCE [LARGE SCALE GENOMIC DNA]</scope>
</reference>
<keyword evidence="2" id="KW-0732">Signal</keyword>
<feature type="compositionally biased region" description="Low complexity" evidence="1">
    <location>
        <begin position="68"/>
        <end position="79"/>
    </location>
</feature>
<organism evidence="5">
    <name type="scientific">Rodentolepis nana</name>
    <name type="common">Dwarf tapeworm</name>
    <name type="synonym">Hymenolepis nana</name>
    <dbReference type="NCBI Taxonomy" id="102285"/>
    <lineage>
        <taxon>Eukaryota</taxon>
        <taxon>Metazoa</taxon>
        <taxon>Spiralia</taxon>
        <taxon>Lophotrochozoa</taxon>
        <taxon>Platyhelminthes</taxon>
        <taxon>Cestoda</taxon>
        <taxon>Eucestoda</taxon>
        <taxon>Cyclophyllidea</taxon>
        <taxon>Hymenolepididae</taxon>
        <taxon>Rodentolepis</taxon>
    </lineage>
</organism>
<evidence type="ECO:0000256" key="1">
    <source>
        <dbReference type="SAM" id="MobiDB-lite"/>
    </source>
</evidence>
<accession>A0A0R3TYJ4</accession>
<feature type="chain" id="PRO_5043132130" evidence="2">
    <location>
        <begin position="20"/>
        <end position="149"/>
    </location>
</feature>
<gene>
    <name evidence="3" type="ORF">HNAJ_LOCUS12917</name>
</gene>
<feature type="region of interest" description="Disordered" evidence="1">
    <location>
        <begin position="35"/>
        <end position="79"/>
    </location>
</feature>
<evidence type="ECO:0000313" key="5">
    <source>
        <dbReference type="WBParaSite" id="HNAJ_0001294301-mRNA-1"/>
    </source>
</evidence>
<protein>
    <submittedName>
        <fullName evidence="5">Conserved secreted protein</fullName>
    </submittedName>
</protein>
<proteinExistence type="predicted"/>